<dbReference type="Gene3D" id="1.10.10.10">
    <property type="entry name" value="Winged helix-like DNA-binding domain superfamily/Winged helix DNA-binding domain"/>
    <property type="match status" value="1"/>
</dbReference>
<gene>
    <name evidence="6" type="ORF">tinsulaeT_28460</name>
</gene>
<dbReference type="EMBL" id="BSST01000001">
    <property type="protein sequence ID" value="GLX79506.1"/>
    <property type="molecule type" value="Genomic_DNA"/>
</dbReference>
<evidence type="ECO:0000256" key="3">
    <source>
        <dbReference type="ARBA" id="ARBA00023125"/>
    </source>
</evidence>
<evidence type="ECO:0000256" key="2">
    <source>
        <dbReference type="ARBA" id="ARBA00023015"/>
    </source>
</evidence>
<dbReference type="RefSeq" id="WP_284245418.1">
    <property type="nucleotide sequence ID" value="NZ_BSST01000001.1"/>
</dbReference>
<dbReference type="CDD" id="cd08422">
    <property type="entry name" value="PBP2_CrgA_like"/>
    <property type="match status" value="1"/>
</dbReference>
<name>A0ABQ6GZ61_9GAMM</name>
<proteinExistence type="inferred from homology"/>
<dbReference type="Pfam" id="PF03466">
    <property type="entry name" value="LysR_substrate"/>
    <property type="match status" value="1"/>
</dbReference>
<evidence type="ECO:0000259" key="5">
    <source>
        <dbReference type="PROSITE" id="PS50931"/>
    </source>
</evidence>
<dbReference type="InterPro" id="IPR005119">
    <property type="entry name" value="LysR_subst-bd"/>
</dbReference>
<organism evidence="6 7">
    <name type="scientific">Thalassotalea insulae</name>
    <dbReference type="NCBI Taxonomy" id="2056778"/>
    <lineage>
        <taxon>Bacteria</taxon>
        <taxon>Pseudomonadati</taxon>
        <taxon>Pseudomonadota</taxon>
        <taxon>Gammaproteobacteria</taxon>
        <taxon>Alteromonadales</taxon>
        <taxon>Colwelliaceae</taxon>
        <taxon>Thalassotalea</taxon>
    </lineage>
</organism>
<keyword evidence="3" id="KW-0238">DNA-binding</keyword>
<reference evidence="6 7" key="1">
    <citation type="submission" date="2023-03" db="EMBL/GenBank/DDBJ databases">
        <title>Draft genome sequence of Thalassotalea insulae KCTC 62186T.</title>
        <authorList>
            <person name="Sawabe T."/>
        </authorList>
    </citation>
    <scope>NUCLEOTIDE SEQUENCE [LARGE SCALE GENOMIC DNA]</scope>
    <source>
        <strain evidence="6 7">KCTC 62186</strain>
    </source>
</reference>
<dbReference type="PANTHER" id="PTHR30537">
    <property type="entry name" value="HTH-TYPE TRANSCRIPTIONAL REGULATOR"/>
    <property type="match status" value="1"/>
</dbReference>
<dbReference type="Proteomes" id="UP001157186">
    <property type="component" value="Unassembled WGS sequence"/>
</dbReference>
<evidence type="ECO:0000256" key="4">
    <source>
        <dbReference type="ARBA" id="ARBA00023163"/>
    </source>
</evidence>
<comment type="caution">
    <text evidence="6">The sequence shown here is derived from an EMBL/GenBank/DDBJ whole genome shotgun (WGS) entry which is preliminary data.</text>
</comment>
<evidence type="ECO:0000313" key="7">
    <source>
        <dbReference type="Proteomes" id="UP001157186"/>
    </source>
</evidence>
<comment type="similarity">
    <text evidence="1">Belongs to the LysR transcriptional regulatory family.</text>
</comment>
<keyword evidence="2" id="KW-0805">Transcription regulation</keyword>
<dbReference type="InterPro" id="IPR000847">
    <property type="entry name" value="LysR_HTH_N"/>
</dbReference>
<dbReference type="PANTHER" id="PTHR30537:SF20">
    <property type="entry name" value="TRANSCRIPTIONAL REGULATORY PROTEIN"/>
    <property type="match status" value="1"/>
</dbReference>
<evidence type="ECO:0000313" key="6">
    <source>
        <dbReference type="EMBL" id="GLX79506.1"/>
    </source>
</evidence>
<evidence type="ECO:0000256" key="1">
    <source>
        <dbReference type="ARBA" id="ARBA00009437"/>
    </source>
</evidence>
<sequence length="306" mass="35299">MFKTESLQAFVSVAEHQSFTDAAAKHSQTPMALSKQVSQLELKLGEALFIRTTRKVRLTEFGEAFYHKAQDILQQHLLLDEWLETREEKLAGTLTICAQHGDMYVETIYPWVDEFCQLYPEINLRFDVNESVIDIHQQQYDIYWGVSEYLGEKFNGLKKRFLWRSKYGIYAAPQYLKKYGVPTTIKELQEHKVIGYLHNQPNNILVYKNPEDSSDKPYEAIELASDIQTVAGLTELAAQGLGLINAAADQLDIKRHVLQGTLVAVLEDHWSDAAEIYIYYHQTKVMQTKVRAFIDFFLAKRPLWSA</sequence>
<dbReference type="PROSITE" id="PS50931">
    <property type="entry name" value="HTH_LYSR"/>
    <property type="match status" value="1"/>
</dbReference>
<dbReference type="InterPro" id="IPR036388">
    <property type="entry name" value="WH-like_DNA-bd_sf"/>
</dbReference>
<keyword evidence="7" id="KW-1185">Reference proteome</keyword>
<protein>
    <submittedName>
        <fullName evidence="6">Transcriptional regulator</fullName>
    </submittedName>
</protein>
<dbReference type="Pfam" id="PF00126">
    <property type="entry name" value="HTH_1"/>
    <property type="match status" value="1"/>
</dbReference>
<dbReference type="Gene3D" id="3.40.190.10">
    <property type="entry name" value="Periplasmic binding protein-like II"/>
    <property type="match status" value="2"/>
</dbReference>
<dbReference type="SUPFAM" id="SSF53850">
    <property type="entry name" value="Periplasmic binding protein-like II"/>
    <property type="match status" value="1"/>
</dbReference>
<accession>A0ABQ6GZ61</accession>
<dbReference type="SUPFAM" id="SSF46785">
    <property type="entry name" value="Winged helix' DNA-binding domain"/>
    <property type="match status" value="1"/>
</dbReference>
<dbReference type="InterPro" id="IPR036390">
    <property type="entry name" value="WH_DNA-bd_sf"/>
</dbReference>
<feature type="domain" description="HTH lysR-type" evidence="5">
    <location>
        <begin position="2"/>
        <end position="59"/>
    </location>
</feature>
<dbReference type="InterPro" id="IPR058163">
    <property type="entry name" value="LysR-type_TF_proteobact-type"/>
</dbReference>
<keyword evidence="4" id="KW-0804">Transcription</keyword>